<feature type="compositionally biased region" description="Pro residues" evidence="1">
    <location>
        <begin position="136"/>
        <end position="149"/>
    </location>
</feature>
<protein>
    <submittedName>
        <fullName evidence="2">Uncharacterized protein</fullName>
    </submittedName>
</protein>
<dbReference type="GeneID" id="92030494"/>
<dbReference type="Proteomes" id="UP001360953">
    <property type="component" value="Unassembled WGS sequence"/>
</dbReference>
<feature type="compositionally biased region" description="Polar residues" evidence="1">
    <location>
        <begin position="275"/>
        <end position="284"/>
    </location>
</feature>
<gene>
    <name evidence="2" type="ORF">J3D65DRAFT_56303</name>
</gene>
<organism evidence="2 3">
    <name type="scientific">Phyllosticta citribraziliensis</name>
    <dbReference type="NCBI Taxonomy" id="989973"/>
    <lineage>
        <taxon>Eukaryota</taxon>
        <taxon>Fungi</taxon>
        <taxon>Dikarya</taxon>
        <taxon>Ascomycota</taxon>
        <taxon>Pezizomycotina</taxon>
        <taxon>Dothideomycetes</taxon>
        <taxon>Dothideomycetes incertae sedis</taxon>
        <taxon>Botryosphaeriales</taxon>
        <taxon>Phyllostictaceae</taxon>
        <taxon>Phyllosticta</taxon>
    </lineage>
</organism>
<evidence type="ECO:0000256" key="1">
    <source>
        <dbReference type="SAM" id="MobiDB-lite"/>
    </source>
</evidence>
<evidence type="ECO:0000313" key="3">
    <source>
        <dbReference type="Proteomes" id="UP001360953"/>
    </source>
</evidence>
<dbReference type="EMBL" id="JBBPEH010000010">
    <property type="protein sequence ID" value="KAK7532818.1"/>
    <property type="molecule type" value="Genomic_DNA"/>
</dbReference>
<name>A0ABR1LDY6_9PEZI</name>
<evidence type="ECO:0000313" key="2">
    <source>
        <dbReference type="EMBL" id="KAK7532818.1"/>
    </source>
</evidence>
<feature type="region of interest" description="Disordered" evidence="1">
    <location>
        <begin position="135"/>
        <end position="154"/>
    </location>
</feature>
<keyword evidence="3" id="KW-1185">Reference proteome</keyword>
<accession>A0ABR1LDY6</accession>
<feature type="compositionally biased region" description="Polar residues" evidence="1">
    <location>
        <begin position="256"/>
        <end position="268"/>
    </location>
</feature>
<feature type="region of interest" description="Disordered" evidence="1">
    <location>
        <begin position="219"/>
        <end position="310"/>
    </location>
</feature>
<proteinExistence type="predicted"/>
<sequence>MTRGSISFENAQDSREACALKEDLVPVQRYPTASLRDRQQSGEDEVQVLLETLNADDWVKKFFATAAVPKKQRPKKFVGRGSARNYLVSKVFNKFDIFTPARDQGRSSFDSACDLALNALERAGHLRWPAEHVRTPPTPAVKPEAPTPPVNVSVENTPEFKAAVNEARRSGYSDGFKAGRVAGRAEMRAEMVLRQHFNSAGPEDSGTAHTRGLSEFSVEDAAESVDALERTSTLPKSPRGSPILEPPPLGEGLSSVSNNSRGEAQTTAVPGINTLGRTRQQTASMARKRSVSLEEGEIKTEPQAKKRNRL</sequence>
<reference evidence="2 3" key="1">
    <citation type="submission" date="2024-04" db="EMBL/GenBank/DDBJ databases">
        <title>Phyllosticta paracitricarpa is synonymous to the EU quarantine fungus P. citricarpa based on phylogenomic analyses.</title>
        <authorList>
            <consortium name="Lawrence Berkeley National Laboratory"/>
            <person name="Van ingen-buijs V.A."/>
            <person name="Van westerhoven A.C."/>
            <person name="Haridas S."/>
            <person name="Skiadas P."/>
            <person name="Martin F."/>
            <person name="Groenewald J.Z."/>
            <person name="Crous P.W."/>
            <person name="Seidl M.F."/>
        </authorList>
    </citation>
    <scope>NUCLEOTIDE SEQUENCE [LARGE SCALE GENOMIC DNA]</scope>
    <source>
        <strain evidence="2 3">CPC 17464</strain>
    </source>
</reference>
<dbReference type="RefSeq" id="XP_066652211.1">
    <property type="nucleotide sequence ID" value="XM_066797588.1"/>
</dbReference>
<comment type="caution">
    <text evidence="2">The sequence shown here is derived from an EMBL/GenBank/DDBJ whole genome shotgun (WGS) entry which is preliminary data.</text>
</comment>